<dbReference type="Proteomes" id="UP000019473">
    <property type="component" value="Unassembled WGS sequence"/>
</dbReference>
<dbReference type="EMBL" id="AMGW01000002">
    <property type="protein sequence ID" value="EXJ62895.1"/>
    <property type="molecule type" value="Genomic_DNA"/>
</dbReference>
<protein>
    <submittedName>
        <fullName evidence="1">Uncharacterized protein</fullName>
    </submittedName>
</protein>
<evidence type="ECO:0000313" key="1">
    <source>
        <dbReference type="EMBL" id="EXJ62895.1"/>
    </source>
</evidence>
<organism evidence="1 2">
    <name type="scientific">Cladophialophora yegresii CBS 114405</name>
    <dbReference type="NCBI Taxonomy" id="1182544"/>
    <lineage>
        <taxon>Eukaryota</taxon>
        <taxon>Fungi</taxon>
        <taxon>Dikarya</taxon>
        <taxon>Ascomycota</taxon>
        <taxon>Pezizomycotina</taxon>
        <taxon>Eurotiomycetes</taxon>
        <taxon>Chaetothyriomycetidae</taxon>
        <taxon>Chaetothyriales</taxon>
        <taxon>Herpotrichiellaceae</taxon>
        <taxon>Cladophialophora</taxon>
    </lineage>
</organism>
<evidence type="ECO:0000313" key="2">
    <source>
        <dbReference type="Proteomes" id="UP000019473"/>
    </source>
</evidence>
<accession>W9WD26</accession>
<gene>
    <name evidence="1" type="ORF">A1O7_03337</name>
</gene>
<dbReference type="GeneID" id="19177934"/>
<keyword evidence="2" id="KW-1185">Reference proteome</keyword>
<proteinExistence type="predicted"/>
<reference evidence="1 2" key="1">
    <citation type="submission" date="2013-03" db="EMBL/GenBank/DDBJ databases">
        <title>The Genome Sequence of Cladophialophora yegresii CBS 114405.</title>
        <authorList>
            <consortium name="The Broad Institute Genomics Platform"/>
            <person name="Cuomo C."/>
            <person name="de Hoog S."/>
            <person name="Gorbushina A."/>
            <person name="Walker B."/>
            <person name="Young S.K."/>
            <person name="Zeng Q."/>
            <person name="Gargeya S."/>
            <person name="Fitzgerald M."/>
            <person name="Haas B."/>
            <person name="Abouelleil A."/>
            <person name="Allen A.W."/>
            <person name="Alvarado L."/>
            <person name="Arachchi H.M."/>
            <person name="Berlin A.M."/>
            <person name="Chapman S.B."/>
            <person name="Gainer-Dewar J."/>
            <person name="Goldberg J."/>
            <person name="Griggs A."/>
            <person name="Gujja S."/>
            <person name="Hansen M."/>
            <person name="Howarth C."/>
            <person name="Imamovic A."/>
            <person name="Ireland A."/>
            <person name="Larimer J."/>
            <person name="McCowan C."/>
            <person name="Murphy C."/>
            <person name="Pearson M."/>
            <person name="Poon T.W."/>
            <person name="Priest M."/>
            <person name="Roberts A."/>
            <person name="Saif S."/>
            <person name="Shea T."/>
            <person name="Sisk P."/>
            <person name="Sykes S."/>
            <person name="Wortman J."/>
            <person name="Nusbaum C."/>
            <person name="Birren B."/>
        </authorList>
    </citation>
    <scope>NUCLEOTIDE SEQUENCE [LARGE SCALE GENOMIC DNA]</scope>
    <source>
        <strain evidence="1 2">CBS 114405</strain>
    </source>
</reference>
<dbReference type="HOGENOM" id="CLU_2359524_0_0_1"/>
<dbReference type="VEuPathDB" id="FungiDB:A1O7_03337"/>
<sequence>MAPLSVSSCLFCKPKPWNERELELLNWYALHMNGRLDTCICTWHNRAQIQMLPDVRQSIARESRRRTTPLGELRVKVFMEHYRGMQADRKKKSSARCVVM</sequence>
<dbReference type="OrthoDB" id="4149364at2759"/>
<dbReference type="RefSeq" id="XP_007755549.1">
    <property type="nucleotide sequence ID" value="XM_007757359.1"/>
</dbReference>
<dbReference type="AlphaFoldDB" id="W9WD26"/>
<comment type="caution">
    <text evidence="1">The sequence shown here is derived from an EMBL/GenBank/DDBJ whole genome shotgun (WGS) entry which is preliminary data.</text>
</comment>
<name>W9WD26_9EURO</name>